<evidence type="ECO:0000313" key="6">
    <source>
        <dbReference type="EMBL" id="KAF6003268.1"/>
    </source>
</evidence>
<dbReference type="Gene3D" id="3.50.50.100">
    <property type="match status" value="1"/>
</dbReference>
<sequence length="465" mass="51730">MFLSFNPDIFMLKGRRTRQDDRRGLEERACGSRNVASLRRKERLRVLCCQTEETTWQQSVLPRLVLVGGGHAHAHVLRTLLPRREGFFGILISIEEHALYSGMLPGRIAQQYRADQTRIDLVRLAASSGWLFIRGRVAGIYSREKRLQVEITGPDASPMELRLYYDVLSVDVGSATRFPSGLEAYQQEFVISTRPILKLEAFMERFIQKCWNMEASSTVPLRLLVMGGGAAGAELTFALQRRFESVVGPSAIQLYWLVARPSPSDDCHVENDKKYRIESRLSTESPKKLDPHCEDAPASGSRFVLSWSDAVGRSHCLSGDLLILATGAAAPGWLATCTDLAVSADGYLRVRPTLQSFTSDDVFAAGDCIAWGNDSESSLPKAGVYAVRQAPVLADNLRQRLRDDSGMREFRPQQRYLSILNTADGRGIAYRGQWMALWSLGLALEEHAGPSLDGSLSETSLERDC</sequence>
<keyword evidence="2" id="KW-0285">Flavoprotein</keyword>
<feature type="domain" description="FAD/NAD(P)-binding" evidence="5">
    <location>
        <begin position="63"/>
        <end position="389"/>
    </location>
</feature>
<evidence type="ECO:0000256" key="3">
    <source>
        <dbReference type="ARBA" id="ARBA00022827"/>
    </source>
</evidence>
<dbReference type="PANTHER" id="PTHR42913:SF9">
    <property type="entry name" value="SLR1591 PROTEIN"/>
    <property type="match status" value="1"/>
</dbReference>
<evidence type="ECO:0000256" key="2">
    <source>
        <dbReference type="ARBA" id="ARBA00022630"/>
    </source>
</evidence>
<evidence type="ECO:0000313" key="7">
    <source>
        <dbReference type="Proteomes" id="UP000530660"/>
    </source>
</evidence>
<dbReference type="InterPro" id="IPR051169">
    <property type="entry name" value="NADH-Q_oxidoreductase"/>
</dbReference>
<keyword evidence="4" id="KW-0560">Oxidoreductase</keyword>
<gene>
    <name evidence="6" type="ORF">F1559_002441</name>
</gene>
<dbReference type="GO" id="GO:0003955">
    <property type="term" value="F:NAD(P)H dehydrogenase (quinone) activity"/>
    <property type="evidence" value="ECO:0007669"/>
    <property type="project" value="TreeGrafter"/>
</dbReference>
<proteinExistence type="predicted"/>
<dbReference type="InterPro" id="IPR023753">
    <property type="entry name" value="FAD/NAD-binding_dom"/>
</dbReference>
<dbReference type="EMBL" id="VWRR01000007">
    <property type="protein sequence ID" value="KAF6003268.1"/>
    <property type="molecule type" value="Genomic_DNA"/>
</dbReference>
<comment type="caution">
    <text evidence="6">The sequence shown here is derived from an EMBL/GenBank/DDBJ whole genome shotgun (WGS) entry which is preliminary data.</text>
</comment>
<reference evidence="6 7" key="1">
    <citation type="journal article" date="2020" name="J. Phycol.">
        <title>Comparative genome analysis reveals Cyanidiococcus gen. nov., a new extremophilic red algal genus sister to Cyanidioschyzon (Cyanidioschyzonaceae, Rhodophyta).</title>
        <authorList>
            <person name="Liu S.-L."/>
            <person name="Chiang Y.-R."/>
            <person name="Yoon H.S."/>
            <person name="Fu H.-Y."/>
        </authorList>
    </citation>
    <scope>NUCLEOTIDE SEQUENCE [LARGE SCALE GENOMIC DNA]</scope>
    <source>
        <strain evidence="6 7">THAL066</strain>
    </source>
</reference>
<organism evidence="6 7">
    <name type="scientific">Cyanidiococcus yangmingshanensis</name>
    <dbReference type="NCBI Taxonomy" id="2690220"/>
    <lineage>
        <taxon>Eukaryota</taxon>
        <taxon>Rhodophyta</taxon>
        <taxon>Bangiophyceae</taxon>
        <taxon>Cyanidiales</taxon>
        <taxon>Cyanidiaceae</taxon>
        <taxon>Cyanidiococcus</taxon>
    </lineage>
</organism>
<evidence type="ECO:0000259" key="5">
    <source>
        <dbReference type="Pfam" id="PF07992"/>
    </source>
</evidence>
<dbReference type="AlphaFoldDB" id="A0A7J7IJR2"/>
<evidence type="ECO:0000256" key="1">
    <source>
        <dbReference type="ARBA" id="ARBA00001974"/>
    </source>
</evidence>
<name>A0A7J7IJR2_9RHOD</name>
<protein>
    <recommendedName>
        <fullName evidence="5">FAD/NAD(P)-binding domain-containing protein</fullName>
    </recommendedName>
</protein>
<dbReference type="SUPFAM" id="SSF51905">
    <property type="entry name" value="FAD/NAD(P)-binding domain"/>
    <property type="match status" value="2"/>
</dbReference>
<dbReference type="InterPro" id="IPR036188">
    <property type="entry name" value="FAD/NAD-bd_sf"/>
</dbReference>
<evidence type="ECO:0000256" key="4">
    <source>
        <dbReference type="ARBA" id="ARBA00023002"/>
    </source>
</evidence>
<keyword evidence="3" id="KW-0274">FAD</keyword>
<dbReference type="PANTHER" id="PTHR42913">
    <property type="entry name" value="APOPTOSIS-INDUCING FACTOR 1"/>
    <property type="match status" value="1"/>
</dbReference>
<keyword evidence="7" id="KW-1185">Reference proteome</keyword>
<dbReference type="GO" id="GO:0019646">
    <property type="term" value="P:aerobic electron transport chain"/>
    <property type="evidence" value="ECO:0007669"/>
    <property type="project" value="TreeGrafter"/>
</dbReference>
<dbReference type="Proteomes" id="UP000530660">
    <property type="component" value="Unassembled WGS sequence"/>
</dbReference>
<dbReference type="OrthoDB" id="409395at2759"/>
<comment type="cofactor">
    <cofactor evidence="1">
        <name>FAD</name>
        <dbReference type="ChEBI" id="CHEBI:57692"/>
    </cofactor>
</comment>
<dbReference type="Pfam" id="PF07992">
    <property type="entry name" value="Pyr_redox_2"/>
    <property type="match status" value="1"/>
</dbReference>
<accession>A0A7J7IJR2</accession>